<keyword evidence="5 8" id="KW-0472">Membrane</keyword>
<comment type="subcellular location">
    <subcellularLocation>
        <location evidence="1">Membrane</location>
        <topology evidence="1">Multi-pass membrane protein</topology>
    </subcellularLocation>
</comment>
<dbReference type="SUPFAM" id="SSF81321">
    <property type="entry name" value="Family A G protein-coupled receptor-like"/>
    <property type="match status" value="1"/>
</dbReference>
<keyword evidence="6" id="KW-0675">Receptor</keyword>
<dbReference type="OrthoDB" id="10082053at2759"/>
<evidence type="ECO:0000256" key="1">
    <source>
        <dbReference type="ARBA" id="ARBA00004141"/>
    </source>
</evidence>
<sequence length="315" mass="36342">MFTRYWCITMFIVGFIGHSLNLYVFTRRTLRFNPCVRYLIASSIAGYLIIFIILPLRLLQFGYNISLFVPSIILCKYLTFLCSWIRILPCWFIALASVDRYFFTSSSRILNSWSSIRASNCFIFLSIVFVGLTQTPILFYFTIDPQIRRCLGQPNSFQKFNGILIMIMWSFIPSLAMLIFGFLTINNTQKLAQNITGQNITKPKRKRTKFLDRQLIQITLIQSILFGLTSAAGAIGGMHNVLNNNLRKDRIALARQSLIGNILSFIGLLSPCISFYLCTLSSRLFRRKLIKLFHVRQQNHVQSVTNGLHMSLRTR</sequence>
<feature type="domain" description="G-protein coupled receptors family 1 profile" evidence="9">
    <location>
        <begin position="17"/>
        <end position="278"/>
    </location>
</feature>
<protein>
    <recommendedName>
        <fullName evidence="9">G-protein coupled receptors family 1 profile domain-containing protein</fullName>
    </recommendedName>
</protein>
<dbReference type="EMBL" id="CAJNOM010001194">
    <property type="protein sequence ID" value="CAF1597442.1"/>
    <property type="molecule type" value="Genomic_DNA"/>
</dbReference>
<evidence type="ECO:0000256" key="7">
    <source>
        <dbReference type="ARBA" id="ARBA00023224"/>
    </source>
</evidence>
<feature type="transmembrane region" description="Helical" evidence="8">
    <location>
        <begin position="163"/>
        <end position="185"/>
    </location>
</feature>
<gene>
    <name evidence="10" type="ORF">BJG266_LOCUS35094</name>
    <name evidence="11" type="ORF">QVE165_LOCUS52130</name>
</gene>
<dbReference type="GO" id="GO:0005886">
    <property type="term" value="C:plasma membrane"/>
    <property type="evidence" value="ECO:0007669"/>
    <property type="project" value="TreeGrafter"/>
</dbReference>
<evidence type="ECO:0000256" key="3">
    <source>
        <dbReference type="ARBA" id="ARBA00022989"/>
    </source>
</evidence>
<feature type="transmembrane region" description="Helical" evidence="8">
    <location>
        <begin position="215"/>
        <end position="238"/>
    </location>
</feature>
<dbReference type="GO" id="GO:0004930">
    <property type="term" value="F:G protein-coupled receptor activity"/>
    <property type="evidence" value="ECO:0007669"/>
    <property type="project" value="UniProtKB-KW"/>
</dbReference>
<keyword evidence="4" id="KW-0297">G-protein coupled receptor</keyword>
<keyword evidence="2 8" id="KW-0812">Transmembrane</keyword>
<dbReference type="AlphaFoldDB" id="A0A815HQ27"/>
<dbReference type="PANTHER" id="PTHR24243">
    <property type="entry name" value="G-PROTEIN COUPLED RECEPTOR"/>
    <property type="match status" value="1"/>
</dbReference>
<dbReference type="InterPro" id="IPR017452">
    <property type="entry name" value="GPCR_Rhodpsn_7TM"/>
</dbReference>
<accession>A0A815HQ27</accession>
<dbReference type="Gene3D" id="1.20.1070.10">
    <property type="entry name" value="Rhodopsin 7-helix transmembrane proteins"/>
    <property type="match status" value="1"/>
</dbReference>
<evidence type="ECO:0000256" key="6">
    <source>
        <dbReference type="ARBA" id="ARBA00023170"/>
    </source>
</evidence>
<dbReference type="PANTHER" id="PTHR24243:SF233">
    <property type="entry name" value="THYROTROPIN-RELEASING HORMONE RECEPTOR"/>
    <property type="match status" value="1"/>
</dbReference>
<feature type="transmembrane region" description="Helical" evidence="8">
    <location>
        <begin position="258"/>
        <end position="278"/>
    </location>
</feature>
<feature type="transmembrane region" description="Helical" evidence="8">
    <location>
        <begin position="6"/>
        <end position="26"/>
    </location>
</feature>
<evidence type="ECO:0000313" key="12">
    <source>
        <dbReference type="Proteomes" id="UP000663832"/>
    </source>
</evidence>
<dbReference type="InterPro" id="IPR000276">
    <property type="entry name" value="GPCR_Rhodpsn"/>
</dbReference>
<keyword evidence="12" id="KW-1185">Reference proteome</keyword>
<feature type="transmembrane region" description="Helical" evidence="8">
    <location>
        <begin position="38"/>
        <end position="57"/>
    </location>
</feature>
<evidence type="ECO:0000313" key="11">
    <source>
        <dbReference type="EMBL" id="CAF1597442.1"/>
    </source>
</evidence>
<evidence type="ECO:0000256" key="8">
    <source>
        <dbReference type="SAM" id="Phobius"/>
    </source>
</evidence>
<proteinExistence type="predicted"/>
<evidence type="ECO:0000259" key="9">
    <source>
        <dbReference type="PROSITE" id="PS50262"/>
    </source>
</evidence>
<dbReference type="Pfam" id="PF00001">
    <property type="entry name" value="7tm_1"/>
    <property type="match status" value="1"/>
</dbReference>
<keyword evidence="3 8" id="KW-1133">Transmembrane helix</keyword>
<evidence type="ECO:0000256" key="4">
    <source>
        <dbReference type="ARBA" id="ARBA00023040"/>
    </source>
</evidence>
<comment type="caution">
    <text evidence="10">The sequence shown here is derived from an EMBL/GenBank/DDBJ whole genome shotgun (WGS) entry which is preliminary data.</text>
</comment>
<feature type="transmembrane region" description="Helical" evidence="8">
    <location>
        <begin position="119"/>
        <end position="143"/>
    </location>
</feature>
<dbReference type="Proteomes" id="UP000663832">
    <property type="component" value="Unassembled WGS sequence"/>
</dbReference>
<reference evidence="10" key="1">
    <citation type="submission" date="2021-02" db="EMBL/GenBank/DDBJ databases">
        <authorList>
            <person name="Nowell W R."/>
        </authorList>
    </citation>
    <scope>NUCLEOTIDE SEQUENCE</scope>
</reference>
<dbReference type="PROSITE" id="PS50262">
    <property type="entry name" value="G_PROTEIN_RECEP_F1_2"/>
    <property type="match status" value="1"/>
</dbReference>
<organism evidence="10 13">
    <name type="scientific">Adineta steineri</name>
    <dbReference type="NCBI Taxonomy" id="433720"/>
    <lineage>
        <taxon>Eukaryota</taxon>
        <taxon>Metazoa</taxon>
        <taxon>Spiralia</taxon>
        <taxon>Gnathifera</taxon>
        <taxon>Rotifera</taxon>
        <taxon>Eurotatoria</taxon>
        <taxon>Bdelloidea</taxon>
        <taxon>Adinetida</taxon>
        <taxon>Adinetidae</taxon>
        <taxon>Adineta</taxon>
    </lineage>
</organism>
<keyword evidence="7" id="KW-0807">Transducer</keyword>
<evidence type="ECO:0000313" key="13">
    <source>
        <dbReference type="Proteomes" id="UP000663877"/>
    </source>
</evidence>
<evidence type="ECO:0000256" key="5">
    <source>
        <dbReference type="ARBA" id="ARBA00023136"/>
    </source>
</evidence>
<dbReference type="EMBL" id="CAJNOI010000845">
    <property type="protein sequence ID" value="CAF1353603.1"/>
    <property type="molecule type" value="Genomic_DNA"/>
</dbReference>
<name>A0A815HQ27_9BILA</name>
<evidence type="ECO:0000256" key="2">
    <source>
        <dbReference type="ARBA" id="ARBA00022692"/>
    </source>
</evidence>
<dbReference type="Proteomes" id="UP000663877">
    <property type="component" value="Unassembled WGS sequence"/>
</dbReference>
<evidence type="ECO:0000313" key="10">
    <source>
        <dbReference type="EMBL" id="CAF1353603.1"/>
    </source>
</evidence>